<evidence type="ECO:0000313" key="3">
    <source>
        <dbReference type="Proteomes" id="UP001247805"/>
    </source>
</evidence>
<dbReference type="InterPro" id="IPR010499">
    <property type="entry name" value="AraC_E-bd"/>
</dbReference>
<dbReference type="Pfam" id="PF10604">
    <property type="entry name" value="Polyketide_cyc2"/>
    <property type="match status" value="1"/>
</dbReference>
<dbReference type="InterPro" id="IPR011256">
    <property type="entry name" value="Reg_factor_effector_dom_sf"/>
</dbReference>
<evidence type="ECO:0000259" key="1">
    <source>
        <dbReference type="SMART" id="SM00871"/>
    </source>
</evidence>
<dbReference type="Pfam" id="PF06445">
    <property type="entry name" value="GyrI-like"/>
    <property type="match status" value="1"/>
</dbReference>
<dbReference type="EMBL" id="JAWDIO010000002">
    <property type="protein sequence ID" value="MDU0353596.1"/>
    <property type="molecule type" value="Genomic_DNA"/>
</dbReference>
<name>A0ABU3SU98_9ALTE</name>
<comment type="caution">
    <text evidence="2">The sequence shown here is derived from an EMBL/GenBank/DDBJ whole genome shotgun (WGS) entry which is preliminary data.</text>
</comment>
<dbReference type="RefSeq" id="WP_316025254.1">
    <property type="nucleotide sequence ID" value="NZ_JAWDIO010000002.1"/>
</dbReference>
<dbReference type="SUPFAM" id="SSF55136">
    <property type="entry name" value="Probable bacterial effector-binding domain"/>
    <property type="match status" value="1"/>
</dbReference>
<dbReference type="InterPro" id="IPR029442">
    <property type="entry name" value="GyrI-like"/>
</dbReference>
<evidence type="ECO:0000313" key="2">
    <source>
        <dbReference type="EMBL" id="MDU0353596.1"/>
    </source>
</evidence>
<accession>A0ABU3SU98</accession>
<dbReference type="Gene3D" id="3.20.80.10">
    <property type="entry name" value="Regulatory factor, effector binding domain"/>
    <property type="match status" value="1"/>
</dbReference>
<dbReference type="SUPFAM" id="SSF55961">
    <property type="entry name" value="Bet v1-like"/>
    <property type="match status" value="1"/>
</dbReference>
<dbReference type="CDD" id="cd07818">
    <property type="entry name" value="SRPBCC_1"/>
    <property type="match status" value="1"/>
</dbReference>
<dbReference type="Proteomes" id="UP001247805">
    <property type="component" value="Unassembled WGS sequence"/>
</dbReference>
<dbReference type="Gene3D" id="3.30.530.20">
    <property type="match status" value="1"/>
</dbReference>
<protein>
    <submittedName>
        <fullName evidence="2">SRPBCC family protein</fullName>
    </submittedName>
</protein>
<dbReference type="InterPro" id="IPR023393">
    <property type="entry name" value="START-like_dom_sf"/>
</dbReference>
<sequence>MPKIHVLKTITIQAPIDKVYARLNDFNYWAEWSPWLIMEPEAKVNVTAEGKHYQWAGDRVGEGNMQVLSEQHNKKIDYALNFLKPWKSKAEVSFVLSEKNDAVEVSWSMESKLPFFLFWMKKMMIAYIGMDYQRGLNMLKEVIETGVVSSRLEFIGESYSSPCHYIGLKTSCSQAEISHAMQRDFAKLQDVIQNLDHRPIAQPFSIYHKWDMVKKSVDYTVGIPLAQIPATIPMGFVAASIPATQVYTIRHIGKYEHLGNAWSTLYTMQQNNEINCNKKIHPFEVYVNDPATTQPTDLITDIHFPLK</sequence>
<proteinExistence type="predicted"/>
<keyword evidence="3" id="KW-1185">Reference proteome</keyword>
<gene>
    <name evidence="2" type="ORF">RS130_06345</name>
</gene>
<organism evidence="2 3">
    <name type="scientific">Paraglaciecola aquimarina</name>
    <dbReference type="NCBI Taxonomy" id="1235557"/>
    <lineage>
        <taxon>Bacteria</taxon>
        <taxon>Pseudomonadati</taxon>
        <taxon>Pseudomonadota</taxon>
        <taxon>Gammaproteobacteria</taxon>
        <taxon>Alteromonadales</taxon>
        <taxon>Alteromonadaceae</taxon>
        <taxon>Paraglaciecola</taxon>
    </lineage>
</organism>
<dbReference type="InterPro" id="IPR019587">
    <property type="entry name" value="Polyketide_cyclase/dehydratase"/>
</dbReference>
<dbReference type="SMART" id="SM00871">
    <property type="entry name" value="AraC_E_bind"/>
    <property type="match status" value="1"/>
</dbReference>
<feature type="domain" description="AraC effector-binding" evidence="1">
    <location>
        <begin position="148"/>
        <end position="307"/>
    </location>
</feature>
<reference evidence="2 3" key="1">
    <citation type="submission" date="2023-10" db="EMBL/GenBank/DDBJ databases">
        <title>Glaciecola aquimarina strain GGW-M5 nov., isolated from a coastal seawater.</title>
        <authorList>
            <person name="Bayburt H."/>
            <person name="Kim J.M."/>
            <person name="Choi B.J."/>
            <person name="Jeon C.O."/>
        </authorList>
    </citation>
    <scope>NUCLEOTIDE SEQUENCE [LARGE SCALE GENOMIC DNA]</scope>
    <source>
        <strain evidence="2 3">KCTC 32108</strain>
    </source>
</reference>